<evidence type="ECO:0000313" key="1">
    <source>
        <dbReference type="EMBL" id="RNA04027.1"/>
    </source>
</evidence>
<reference evidence="1 2" key="1">
    <citation type="journal article" date="2018" name="Sci. Rep.">
        <title>Genomic signatures of local adaptation to the degree of environmental predictability in rotifers.</title>
        <authorList>
            <person name="Franch-Gras L."/>
            <person name="Hahn C."/>
            <person name="Garcia-Roger E.M."/>
            <person name="Carmona M.J."/>
            <person name="Serra M."/>
            <person name="Gomez A."/>
        </authorList>
    </citation>
    <scope>NUCLEOTIDE SEQUENCE [LARGE SCALE GENOMIC DNA]</scope>
    <source>
        <strain evidence="1">HYR1</strain>
    </source>
</reference>
<evidence type="ECO:0000313" key="2">
    <source>
        <dbReference type="Proteomes" id="UP000276133"/>
    </source>
</evidence>
<dbReference type="AlphaFoldDB" id="A0A3M7PY27"/>
<proteinExistence type="predicted"/>
<dbReference type="EMBL" id="REGN01008262">
    <property type="protein sequence ID" value="RNA04027.1"/>
    <property type="molecule type" value="Genomic_DNA"/>
</dbReference>
<dbReference type="Proteomes" id="UP000276133">
    <property type="component" value="Unassembled WGS sequence"/>
</dbReference>
<name>A0A3M7PY27_BRAPC</name>
<accession>A0A3M7PY27</accession>
<protein>
    <submittedName>
        <fullName evidence="1">Uncharacterized protein</fullName>
    </submittedName>
</protein>
<keyword evidence="2" id="KW-1185">Reference proteome</keyword>
<organism evidence="1 2">
    <name type="scientific">Brachionus plicatilis</name>
    <name type="common">Marine rotifer</name>
    <name type="synonym">Brachionus muelleri</name>
    <dbReference type="NCBI Taxonomy" id="10195"/>
    <lineage>
        <taxon>Eukaryota</taxon>
        <taxon>Metazoa</taxon>
        <taxon>Spiralia</taxon>
        <taxon>Gnathifera</taxon>
        <taxon>Rotifera</taxon>
        <taxon>Eurotatoria</taxon>
        <taxon>Monogononta</taxon>
        <taxon>Pseudotrocha</taxon>
        <taxon>Ploima</taxon>
        <taxon>Brachionidae</taxon>
        <taxon>Brachionus</taxon>
    </lineage>
</organism>
<gene>
    <name evidence="1" type="ORF">BpHYR1_036294</name>
</gene>
<sequence>MVITHDWFDLILYSILLITIKGILRIKSNQSQINQKSLNYGDFWSQSANLGSPAIFLNY</sequence>
<comment type="caution">
    <text evidence="1">The sequence shown here is derived from an EMBL/GenBank/DDBJ whole genome shotgun (WGS) entry which is preliminary data.</text>
</comment>